<evidence type="ECO:0000256" key="3">
    <source>
        <dbReference type="PROSITE-ProRule" id="PRU00023"/>
    </source>
</evidence>
<dbReference type="SMART" id="SM00248">
    <property type="entry name" value="ANK"/>
    <property type="match status" value="5"/>
</dbReference>
<feature type="repeat" description="ANK" evidence="3">
    <location>
        <begin position="110"/>
        <end position="143"/>
    </location>
</feature>
<dbReference type="SUPFAM" id="SSF48403">
    <property type="entry name" value="Ankyrin repeat"/>
    <property type="match status" value="1"/>
</dbReference>
<name>U4L596_PYROM</name>
<keyword evidence="2 3" id="KW-0040">ANK repeat</keyword>
<dbReference type="PROSITE" id="PS50297">
    <property type="entry name" value="ANK_REP_REGION"/>
    <property type="match status" value="4"/>
</dbReference>
<dbReference type="eggNOG" id="KOG4177">
    <property type="taxonomic scope" value="Eukaryota"/>
</dbReference>
<dbReference type="Gene3D" id="1.25.40.20">
    <property type="entry name" value="Ankyrin repeat-containing domain"/>
    <property type="match status" value="3"/>
</dbReference>
<protein>
    <submittedName>
        <fullName evidence="4">Similar to Ankyrin-3 acc. no. Q12955</fullName>
    </submittedName>
</protein>
<feature type="repeat" description="ANK" evidence="3">
    <location>
        <begin position="144"/>
        <end position="176"/>
    </location>
</feature>
<feature type="repeat" description="ANK" evidence="3">
    <location>
        <begin position="77"/>
        <end position="109"/>
    </location>
</feature>
<evidence type="ECO:0000313" key="5">
    <source>
        <dbReference type="Proteomes" id="UP000018144"/>
    </source>
</evidence>
<dbReference type="InterPro" id="IPR036770">
    <property type="entry name" value="Ankyrin_rpt-contain_sf"/>
</dbReference>
<dbReference type="OrthoDB" id="539213at2759"/>
<dbReference type="PANTHER" id="PTHR24134">
    <property type="entry name" value="ANKYRIN REPEAT-CONTAINING PROTEIN DDB_G0279043"/>
    <property type="match status" value="1"/>
</dbReference>
<dbReference type="STRING" id="1076935.U4L596"/>
<evidence type="ECO:0000256" key="2">
    <source>
        <dbReference type="ARBA" id="ARBA00023043"/>
    </source>
</evidence>
<dbReference type="PROSITE" id="PS50088">
    <property type="entry name" value="ANK_REPEAT"/>
    <property type="match status" value="4"/>
</dbReference>
<accession>U4L596</accession>
<feature type="repeat" description="ANK" evidence="3">
    <location>
        <begin position="177"/>
        <end position="209"/>
    </location>
</feature>
<dbReference type="EMBL" id="HF935685">
    <property type="protein sequence ID" value="CCX12222.1"/>
    <property type="molecule type" value="Genomic_DNA"/>
</dbReference>
<evidence type="ECO:0000313" key="4">
    <source>
        <dbReference type="EMBL" id="CCX12222.1"/>
    </source>
</evidence>
<organism evidence="4 5">
    <name type="scientific">Pyronema omphalodes (strain CBS 100304)</name>
    <name type="common">Pyronema confluens</name>
    <dbReference type="NCBI Taxonomy" id="1076935"/>
    <lineage>
        <taxon>Eukaryota</taxon>
        <taxon>Fungi</taxon>
        <taxon>Dikarya</taxon>
        <taxon>Ascomycota</taxon>
        <taxon>Pezizomycotina</taxon>
        <taxon>Pezizomycetes</taxon>
        <taxon>Pezizales</taxon>
        <taxon>Pyronemataceae</taxon>
        <taxon>Pyronema</taxon>
    </lineage>
</organism>
<reference evidence="4 5" key="1">
    <citation type="journal article" date="2013" name="PLoS Genet.">
        <title>The genome and development-dependent transcriptomes of Pyronema confluens: a window into fungal evolution.</title>
        <authorList>
            <person name="Traeger S."/>
            <person name="Altegoer F."/>
            <person name="Freitag M."/>
            <person name="Gabaldon T."/>
            <person name="Kempken F."/>
            <person name="Kumar A."/>
            <person name="Marcet-Houben M."/>
            <person name="Poggeler S."/>
            <person name="Stajich J.E."/>
            <person name="Nowrousian M."/>
        </authorList>
    </citation>
    <scope>NUCLEOTIDE SEQUENCE [LARGE SCALE GENOMIC DNA]</scope>
    <source>
        <strain evidence="5">CBS 100304</strain>
        <tissue evidence="4">Vegetative mycelium</tissue>
    </source>
</reference>
<dbReference type="PANTHER" id="PTHR24134:SF9">
    <property type="entry name" value="ANKYRIN REPEAT AND SOCS BOX PROTEIN 8"/>
    <property type="match status" value="1"/>
</dbReference>
<dbReference type="AlphaFoldDB" id="U4L596"/>
<dbReference type="Proteomes" id="UP000018144">
    <property type="component" value="Unassembled WGS sequence"/>
</dbReference>
<keyword evidence="5" id="KW-1185">Reference proteome</keyword>
<keyword evidence="1" id="KW-0677">Repeat</keyword>
<proteinExistence type="predicted"/>
<sequence>MNTTDIIMKFVKDTASELSLNVISAYAKNPLFGLKRVYFLPSSGWHPLHYAVFLGHTIALNNLLGAENANASPPSKNKQTPLHVALDYGRGSIALLLISRGANVNATDFRGKTPLHLALSTARNDDMAKFLIENGENVNVSDRFGVTALHFAAKLQIKSMVQILLENNASPNVMDNYGRTPLHIAVILRNSDVMRILIDNKADVCAVDKDGDTPVNLAMRKGNLVHDFDLSESESSEYEYSNPESRRSKASYCTIASTVYESTGFEDPPQNKMALLLIDSGVNRVSLIRTVLHPCTGPCGKRM</sequence>
<gene>
    <name evidence="4" type="ORF">PCON_11816</name>
</gene>
<dbReference type="Pfam" id="PF12796">
    <property type="entry name" value="Ank_2"/>
    <property type="match status" value="2"/>
</dbReference>
<dbReference type="InterPro" id="IPR002110">
    <property type="entry name" value="Ankyrin_rpt"/>
</dbReference>
<evidence type="ECO:0000256" key="1">
    <source>
        <dbReference type="ARBA" id="ARBA00022737"/>
    </source>
</evidence>